<evidence type="ECO:0000256" key="3">
    <source>
        <dbReference type="ARBA" id="ARBA00022840"/>
    </source>
</evidence>
<dbReference type="GO" id="GO:0005694">
    <property type="term" value="C:chromosome"/>
    <property type="evidence" value="ECO:0007669"/>
    <property type="project" value="TreeGrafter"/>
</dbReference>
<dbReference type="Pfam" id="PF00271">
    <property type="entry name" value="Helicase_C"/>
    <property type="match status" value="1"/>
</dbReference>
<feature type="region of interest" description="Disordered" evidence="6">
    <location>
        <begin position="316"/>
        <end position="365"/>
    </location>
</feature>
<sequence>MTIVVTPLNLLGKQNEALLEKAGISAIAVSMKNANTETWKDMEKGKYNVVIINPETLMGNDEVEKLWKKPDFTKRLLNFVFDEGHCISQWGSFRKEYAHLGALRYLIQKHVPFYVASATLPLPILLDITDILQLRLDKTEQILRSNDRPEISLMVRSLVSPANSFQDLAFLIPDGFKDGDTIEPFLVFFDGKKEAENACKALRKRLPLANQQKIKWLHADLTQEEREILYEEMKTGEVFGLFCTDAFGMGMDLANIKIVVQWKATCSLCTLWQRFGRAARGEQTGIAILLVEKKDTDEERQAKAKKEMAAALKKAKEGIGTGSKRKSANQLNPPAKRPALTDMTTSTLNGRDDLVTPSCSSSSEPSELAPLKVLKELRRAHYAKRAAKATVQSSLMKGKGINVEVGSAMDDFINAHVDLGCRRVVPMLVFGNDQRPTNDHLRCDDSTPGGCLRCKPKVHDICCDLCHPAAFEKFKAPLLPKPAKQPSKSHVKPYTMTLKDRHLQDALFDWRDIKALLKFKPAIVENFGPGLFISDDIITRIVDCAQAGKILTVTHLIKETSWRDDWAKEFGPSLLLLVHEHYPPPAPTASTGTMEGTTLADAQLPAPRKRAPQRCSACQELGHNINVPRRLKLVVYGSKNFQEELPMRTPYHRTITPANPSSTHQRVPISAISLFIPSPNRL</sequence>
<dbReference type="GO" id="GO:0043138">
    <property type="term" value="F:3'-5' DNA helicase activity"/>
    <property type="evidence" value="ECO:0007669"/>
    <property type="project" value="UniProtKB-EC"/>
</dbReference>
<dbReference type="Gene3D" id="3.40.50.300">
    <property type="entry name" value="P-loop containing nucleotide triphosphate hydrolases"/>
    <property type="match status" value="2"/>
</dbReference>
<evidence type="ECO:0000313" key="9">
    <source>
        <dbReference type="EMBL" id="KIJ96062.1"/>
    </source>
</evidence>
<dbReference type="GO" id="GO:0005737">
    <property type="term" value="C:cytoplasm"/>
    <property type="evidence" value="ECO:0007669"/>
    <property type="project" value="TreeGrafter"/>
</dbReference>
<comment type="catalytic activity">
    <reaction evidence="4">
        <text>Couples ATP hydrolysis with the unwinding of duplex DNA by translocating in the 3'-5' direction.</text>
        <dbReference type="EC" id="5.6.2.4"/>
    </reaction>
</comment>
<keyword evidence="3" id="KW-0067">ATP-binding</keyword>
<evidence type="ECO:0000256" key="2">
    <source>
        <dbReference type="ARBA" id="ARBA00022741"/>
    </source>
</evidence>
<dbReference type="GO" id="GO:0000724">
    <property type="term" value="P:double-strand break repair via homologous recombination"/>
    <property type="evidence" value="ECO:0007669"/>
    <property type="project" value="TreeGrafter"/>
</dbReference>
<dbReference type="OrthoDB" id="10261556at2759"/>
<dbReference type="PROSITE" id="PS51194">
    <property type="entry name" value="HELICASE_CTER"/>
    <property type="match status" value="1"/>
</dbReference>
<dbReference type="GO" id="GO:0005524">
    <property type="term" value="F:ATP binding"/>
    <property type="evidence" value="ECO:0007669"/>
    <property type="project" value="UniProtKB-KW"/>
</dbReference>
<dbReference type="Proteomes" id="UP000054477">
    <property type="component" value="Unassembled WGS sequence"/>
</dbReference>
<accession>A0A0C9XIQ2</accession>
<reference evidence="9 10" key="1">
    <citation type="submission" date="2014-04" db="EMBL/GenBank/DDBJ databases">
        <authorList>
            <consortium name="DOE Joint Genome Institute"/>
            <person name="Kuo A."/>
            <person name="Kohler A."/>
            <person name="Nagy L.G."/>
            <person name="Floudas D."/>
            <person name="Copeland A."/>
            <person name="Barry K.W."/>
            <person name="Cichocki N."/>
            <person name="Veneault-Fourrey C."/>
            <person name="LaButti K."/>
            <person name="Lindquist E.A."/>
            <person name="Lipzen A."/>
            <person name="Lundell T."/>
            <person name="Morin E."/>
            <person name="Murat C."/>
            <person name="Sun H."/>
            <person name="Tunlid A."/>
            <person name="Henrissat B."/>
            <person name="Grigoriev I.V."/>
            <person name="Hibbett D.S."/>
            <person name="Martin F."/>
            <person name="Nordberg H.P."/>
            <person name="Cantor M.N."/>
            <person name="Hua S.X."/>
        </authorList>
    </citation>
    <scope>NUCLEOTIDE SEQUENCE [LARGE SCALE GENOMIC DNA]</scope>
    <source>
        <strain evidence="9 10">LaAM-08-1</strain>
    </source>
</reference>
<feature type="domain" description="Helicase C-terminal" evidence="8">
    <location>
        <begin position="174"/>
        <end position="327"/>
    </location>
</feature>
<evidence type="ECO:0000256" key="4">
    <source>
        <dbReference type="ARBA" id="ARBA00034617"/>
    </source>
</evidence>
<dbReference type="STRING" id="1095629.A0A0C9XIQ2"/>
<keyword evidence="2" id="KW-0547">Nucleotide-binding</keyword>
<feature type="domain" description="Helicase ATP-binding" evidence="7">
    <location>
        <begin position="1"/>
        <end position="138"/>
    </location>
</feature>
<dbReference type="AlphaFoldDB" id="A0A0C9XIQ2"/>
<dbReference type="InterPro" id="IPR011545">
    <property type="entry name" value="DEAD/DEAH_box_helicase_dom"/>
</dbReference>
<dbReference type="HOGENOM" id="CLU_001103_19_0_1"/>
<dbReference type="EC" id="5.6.2.4" evidence="5"/>
<proteinExistence type="inferred from homology"/>
<evidence type="ECO:0000313" key="10">
    <source>
        <dbReference type="Proteomes" id="UP000054477"/>
    </source>
</evidence>
<dbReference type="InterPro" id="IPR001650">
    <property type="entry name" value="Helicase_C-like"/>
</dbReference>
<evidence type="ECO:0000256" key="5">
    <source>
        <dbReference type="ARBA" id="ARBA00034808"/>
    </source>
</evidence>
<dbReference type="GO" id="GO:0009378">
    <property type="term" value="F:four-way junction helicase activity"/>
    <property type="evidence" value="ECO:0007669"/>
    <property type="project" value="TreeGrafter"/>
</dbReference>
<dbReference type="GO" id="GO:0003676">
    <property type="term" value="F:nucleic acid binding"/>
    <property type="evidence" value="ECO:0007669"/>
    <property type="project" value="InterPro"/>
</dbReference>
<dbReference type="PROSITE" id="PS51192">
    <property type="entry name" value="HELICASE_ATP_BIND_1"/>
    <property type="match status" value="1"/>
</dbReference>
<protein>
    <recommendedName>
        <fullName evidence="5">DNA 3'-5' helicase</fullName>
        <ecNumber evidence="5">5.6.2.4</ecNumber>
    </recommendedName>
</protein>
<evidence type="ECO:0000256" key="6">
    <source>
        <dbReference type="SAM" id="MobiDB-lite"/>
    </source>
</evidence>
<dbReference type="PANTHER" id="PTHR13710:SF154">
    <property type="entry name" value="RECQ HELICASE, PUTATIVE (AFU_ORTHOLOGUE AFUA_6G14720)-RELATED"/>
    <property type="match status" value="1"/>
</dbReference>
<dbReference type="EMBL" id="KN838733">
    <property type="protein sequence ID" value="KIJ96062.1"/>
    <property type="molecule type" value="Genomic_DNA"/>
</dbReference>
<reference evidence="10" key="2">
    <citation type="submission" date="2015-01" db="EMBL/GenBank/DDBJ databases">
        <title>Evolutionary Origins and Diversification of the Mycorrhizal Mutualists.</title>
        <authorList>
            <consortium name="DOE Joint Genome Institute"/>
            <consortium name="Mycorrhizal Genomics Consortium"/>
            <person name="Kohler A."/>
            <person name="Kuo A."/>
            <person name="Nagy L.G."/>
            <person name="Floudas D."/>
            <person name="Copeland A."/>
            <person name="Barry K.W."/>
            <person name="Cichocki N."/>
            <person name="Veneault-Fourrey C."/>
            <person name="LaButti K."/>
            <person name="Lindquist E.A."/>
            <person name="Lipzen A."/>
            <person name="Lundell T."/>
            <person name="Morin E."/>
            <person name="Murat C."/>
            <person name="Riley R."/>
            <person name="Ohm R."/>
            <person name="Sun H."/>
            <person name="Tunlid A."/>
            <person name="Henrissat B."/>
            <person name="Grigoriev I.V."/>
            <person name="Hibbett D.S."/>
            <person name="Martin F."/>
        </authorList>
    </citation>
    <scope>NUCLEOTIDE SEQUENCE [LARGE SCALE GENOMIC DNA]</scope>
    <source>
        <strain evidence="10">LaAM-08-1</strain>
    </source>
</reference>
<gene>
    <name evidence="9" type="ORF">K443DRAFT_10882</name>
</gene>
<dbReference type="Pfam" id="PF00270">
    <property type="entry name" value="DEAD"/>
    <property type="match status" value="1"/>
</dbReference>
<dbReference type="SMART" id="SM00490">
    <property type="entry name" value="HELICc"/>
    <property type="match status" value="1"/>
</dbReference>
<dbReference type="InterPro" id="IPR027417">
    <property type="entry name" value="P-loop_NTPase"/>
</dbReference>
<evidence type="ECO:0000256" key="1">
    <source>
        <dbReference type="ARBA" id="ARBA00005446"/>
    </source>
</evidence>
<comment type="similarity">
    <text evidence="1">Belongs to the helicase family. RecQ subfamily.</text>
</comment>
<evidence type="ECO:0000259" key="7">
    <source>
        <dbReference type="PROSITE" id="PS51192"/>
    </source>
</evidence>
<dbReference type="InterPro" id="IPR014001">
    <property type="entry name" value="Helicase_ATP-bd"/>
</dbReference>
<evidence type="ECO:0000259" key="8">
    <source>
        <dbReference type="PROSITE" id="PS51194"/>
    </source>
</evidence>
<dbReference type="PANTHER" id="PTHR13710">
    <property type="entry name" value="DNA HELICASE RECQ FAMILY MEMBER"/>
    <property type="match status" value="1"/>
</dbReference>
<keyword evidence="10" id="KW-1185">Reference proteome</keyword>
<name>A0A0C9XIQ2_9AGAR</name>
<dbReference type="SUPFAM" id="SSF52540">
    <property type="entry name" value="P-loop containing nucleoside triphosphate hydrolases"/>
    <property type="match status" value="1"/>
</dbReference>
<organism evidence="9 10">
    <name type="scientific">Laccaria amethystina LaAM-08-1</name>
    <dbReference type="NCBI Taxonomy" id="1095629"/>
    <lineage>
        <taxon>Eukaryota</taxon>
        <taxon>Fungi</taxon>
        <taxon>Dikarya</taxon>
        <taxon>Basidiomycota</taxon>
        <taxon>Agaricomycotina</taxon>
        <taxon>Agaricomycetes</taxon>
        <taxon>Agaricomycetidae</taxon>
        <taxon>Agaricales</taxon>
        <taxon>Agaricineae</taxon>
        <taxon>Hydnangiaceae</taxon>
        <taxon>Laccaria</taxon>
    </lineage>
</organism>